<keyword evidence="13" id="KW-1185">Reference proteome</keyword>
<evidence type="ECO:0000256" key="4">
    <source>
        <dbReference type="ARBA" id="ARBA00022829"/>
    </source>
</evidence>
<dbReference type="InterPro" id="IPR044068">
    <property type="entry name" value="CB"/>
</dbReference>
<dbReference type="EMBL" id="JBHUIK010000007">
    <property type="protein sequence ID" value="MFD2216409.1"/>
    <property type="molecule type" value="Genomic_DNA"/>
</dbReference>
<dbReference type="PROSITE" id="PS51900">
    <property type="entry name" value="CB"/>
    <property type="match status" value="1"/>
</dbReference>
<keyword evidence="6 9" id="KW-0238">DNA-binding</keyword>
<dbReference type="Pfam" id="PF02899">
    <property type="entry name" value="Phage_int_SAM_1"/>
    <property type="match status" value="1"/>
</dbReference>
<dbReference type="Pfam" id="PF00589">
    <property type="entry name" value="Phage_integrase"/>
    <property type="match status" value="1"/>
</dbReference>
<organism evidence="12 13">
    <name type="scientific">Metabacillus endolithicus</name>
    <dbReference type="NCBI Taxonomy" id="1535204"/>
    <lineage>
        <taxon>Bacteria</taxon>
        <taxon>Bacillati</taxon>
        <taxon>Bacillota</taxon>
        <taxon>Bacilli</taxon>
        <taxon>Bacillales</taxon>
        <taxon>Bacillaceae</taxon>
        <taxon>Metabacillus</taxon>
    </lineage>
</organism>
<name>A0ABW5C5F3_9BACI</name>
<evidence type="ECO:0000313" key="13">
    <source>
        <dbReference type="Proteomes" id="UP001597318"/>
    </source>
</evidence>
<dbReference type="PANTHER" id="PTHR30349">
    <property type="entry name" value="PHAGE INTEGRASE-RELATED"/>
    <property type="match status" value="1"/>
</dbReference>
<gene>
    <name evidence="12" type="ORF">ACFSKK_22290</name>
</gene>
<keyword evidence="8" id="KW-0131">Cell cycle</keyword>
<keyword evidence="4" id="KW-0159">Chromosome partition</keyword>
<evidence type="ECO:0000259" key="10">
    <source>
        <dbReference type="PROSITE" id="PS51898"/>
    </source>
</evidence>
<evidence type="ECO:0000256" key="2">
    <source>
        <dbReference type="ARBA" id="ARBA00022490"/>
    </source>
</evidence>
<keyword evidence="7" id="KW-0233">DNA recombination</keyword>
<dbReference type="PROSITE" id="PS51898">
    <property type="entry name" value="TYR_RECOMBINASE"/>
    <property type="match status" value="1"/>
</dbReference>
<comment type="caution">
    <text evidence="12">The sequence shown here is derived from an EMBL/GenBank/DDBJ whole genome shotgun (WGS) entry which is preliminary data.</text>
</comment>
<reference evidence="13" key="1">
    <citation type="journal article" date="2019" name="Int. J. Syst. Evol. Microbiol.">
        <title>The Global Catalogue of Microorganisms (GCM) 10K type strain sequencing project: providing services to taxonomists for standard genome sequencing and annotation.</title>
        <authorList>
            <consortium name="The Broad Institute Genomics Platform"/>
            <consortium name="The Broad Institute Genome Sequencing Center for Infectious Disease"/>
            <person name="Wu L."/>
            <person name="Ma J."/>
        </authorList>
    </citation>
    <scope>NUCLEOTIDE SEQUENCE [LARGE SCALE GENOMIC DNA]</scope>
    <source>
        <strain evidence="13">CGMCC 1.15474</strain>
    </source>
</reference>
<keyword evidence="5" id="KW-0229">DNA integration</keyword>
<dbReference type="SUPFAM" id="SSF56349">
    <property type="entry name" value="DNA breaking-rejoining enzymes"/>
    <property type="match status" value="1"/>
</dbReference>
<evidence type="ECO:0000256" key="5">
    <source>
        <dbReference type="ARBA" id="ARBA00022908"/>
    </source>
</evidence>
<accession>A0ABW5C5F3</accession>
<feature type="domain" description="Tyr recombinase" evidence="10">
    <location>
        <begin position="149"/>
        <end position="353"/>
    </location>
</feature>
<dbReference type="Gene3D" id="1.10.150.130">
    <property type="match status" value="1"/>
</dbReference>
<dbReference type="InterPro" id="IPR004107">
    <property type="entry name" value="Integrase_SAM-like_N"/>
</dbReference>
<keyword evidence="2" id="KW-0963">Cytoplasm</keyword>
<dbReference type="InterPro" id="IPR013762">
    <property type="entry name" value="Integrase-like_cat_sf"/>
</dbReference>
<evidence type="ECO:0000313" key="12">
    <source>
        <dbReference type="EMBL" id="MFD2216409.1"/>
    </source>
</evidence>
<dbReference type="RefSeq" id="WP_247347698.1">
    <property type="nucleotide sequence ID" value="NZ_CP095551.1"/>
</dbReference>
<dbReference type="InterPro" id="IPR011010">
    <property type="entry name" value="DNA_brk_join_enz"/>
</dbReference>
<evidence type="ECO:0000256" key="1">
    <source>
        <dbReference type="ARBA" id="ARBA00004496"/>
    </source>
</evidence>
<keyword evidence="3" id="KW-0132">Cell division</keyword>
<comment type="subcellular location">
    <subcellularLocation>
        <location evidence="1">Cytoplasm</location>
    </subcellularLocation>
</comment>
<dbReference type="InterPro" id="IPR002104">
    <property type="entry name" value="Integrase_catalytic"/>
</dbReference>
<evidence type="ECO:0000256" key="9">
    <source>
        <dbReference type="PROSITE-ProRule" id="PRU01248"/>
    </source>
</evidence>
<evidence type="ECO:0000256" key="7">
    <source>
        <dbReference type="ARBA" id="ARBA00023172"/>
    </source>
</evidence>
<dbReference type="CDD" id="cd00397">
    <property type="entry name" value="DNA_BRE_C"/>
    <property type="match status" value="1"/>
</dbReference>
<proteinExistence type="predicted"/>
<evidence type="ECO:0000256" key="3">
    <source>
        <dbReference type="ARBA" id="ARBA00022618"/>
    </source>
</evidence>
<dbReference type="Proteomes" id="UP001597318">
    <property type="component" value="Unassembled WGS sequence"/>
</dbReference>
<evidence type="ECO:0000259" key="11">
    <source>
        <dbReference type="PROSITE" id="PS51900"/>
    </source>
</evidence>
<feature type="domain" description="Core-binding (CB)" evidence="11">
    <location>
        <begin position="37"/>
        <end position="127"/>
    </location>
</feature>
<dbReference type="PANTHER" id="PTHR30349:SF77">
    <property type="entry name" value="TYROSINE RECOMBINASE XERC"/>
    <property type="match status" value="1"/>
</dbReference>
<evidence type="ECO:0000256" key="6">
    <source>
        <dbReference type="ARBA" id="ARBA00023125"/>
    </source>
</evidence>
<dbReference type="Gene3D" id="1.10.443.10">
    <property type="entry name" value="Intergrase catalytic core"/>
    <property type="match status" value="1"/>
</dbReference>
<dbReference type="InterPro" id="IPR010998">
    <property type="entry name" value="Integrase_recombinase_N"/>
</dbReference>
<evidence type="ECO:0000256" key="8">
    <source>
        <dbReference type="ARBA" id="ARBA00023306"/>
    </source>
</evidence>
<dbReference type="InterPro" id="IPR050090">
    <property type="entry name" value="Tyrosine_recombinase_XerCD"/>
</dbReference>
<protein>
    <submittedName>
        <fullName evidence="12">Tyrosine-type recombinase/integrase</fullName>
    </submittedName>
</protein>
<sequence>MEIILKGNKYDLNLSSPEFWNNNQFFKIFIDNGFSSVSWDHVPDEMLLYLFLHDEPTIGKKRSDNTKREYFRDVKEFIEFANHFGGTRYIDEEDVQKYQYIIEEKNLSPSTLRRKTSVIKQFLTYLFKRGALKKDVTIMLKRVSVDKEQLVNRDFYDHEVQQLLEYFKKENYFAYTLLYVLVSTGLRIDELATAEWSSLFYYPKNDSYFLSVTGKRNKERNAKIFNDVLEVVSEFRKRRGINSELSEVDETAFFPKASGEHYNSSYLSTEFSRLILTTSDIFPFIKRRKMLHEKGDKRFNITPHTCRHYTAAYFADKGIDLKSIQDMLGHESLLTTERYLRRRRNLEDHAGVKVGGNFIN</sequence>